<gene>
    <name evidence="2" type="ORF">MELA_01369</name>
</gene>
<keyword evidence="3" id="KW-1185">Reference proteome</keyword>
<evidence type="ECO:0000313" key="2">
    <source>
        <dbReference type="EMBL" id="VUZ84994.1"/>
    </source>
</evidence>
<feature type="transmembrane region" description="Helical" evidence="1">
    <location>
        <begin position="91"/>
        <end position="112"/>
    </location>
</feature>
<feature type="transmembrane region" description="Helical" evidence="1">
    <location>
        <begin position="155"/>
        <end position="177"/>
    </location>
</feature>
<dbReference type="EMBL" id="CABIKM010000022">
    <property type="protein sequence ID" value="VUZ84994.1"/>
    <property type="molecule type" value="Genomic_DNA"/>
</dbReference>
<keyword evidence="1" id="KW-0812">Transmembrane</keyword>
<feature type="transmembrane region" description="Helical" evidence="1">
    <location>
        <begin position="6"/>
        <end position="25"/>
    </location>
</feature>
<feature type="transmembrane region" description="Helical" evidence="1">
    <location>
        <begin position="60"/>
        <end position="79"/>
    </location>
</feature>
<keyword evidence="1" id="KW-1133">Transmembrane helix</keyword>
<name>A0A564ZI73_9BACT</name>
<dbReference type="InterPro" id="IPR046739">
    <property type="entry name" value="DUF6789"/>
</dbReference>
<reference evidence="2 3" key="1">
    <citation type="submission" date="2019-07" db="EMBL/GenBank/DDBJ databases">
        <authorList>
            <person name="Cremers G."/>
        </authorList>
    </citation>
    <scope>NUCLEOTIDE SEQUENCE [LARGE SCALE GENOMIC DNA]</scope>
</reference>
<evidence type="ECO:0000256" key="1">
    <source>
        <dbReference type="SAM" id="Phobius"/>
    </source>
</evidence>
<dbReference type="Proteomes" id="UP000334340">
    <property type="component" value="Unassembled WGS sequence"/>
</dbReference>
<organism evidence="2 3">
    <name type="scientific">Candidatus Methylomirabilis lanthanidiphila</name>
    <dbReference type="NCBI Taxonomy" id="2211376"/>
    <lineage>
        <taxon>Bacteria</taxon>
        <taxon>Candidatus Methylomirabilota</taxon>
        <taxon>Candidatus Methylomirabilia</taxon>
        <taxon>Candidatus Methylomirabilales</taxon>
        <taxon>Candidatus Methylomirabilaceae</taxon>
        <taxon>Candidatus Methylomirabilis</taxon>
    </lineage>
</organism>
<keyword evidence="1" id="KW-0472">Membrane</keyword>
<accession>A0A564ZI73</accession>
<dbReference type="AlphaFoldDB" id="A0A564ZI73"/>
<protein>
    <submittedName>
        <fullName evidence="2">Uncharacterized protein</fullName>
    </submittedName>
</protein>
<dbReference type="Pfam" id="PF20587">
    <property type="entry name" value="DUF6789"/>
    <property type="match status" value="1"/>
</dbReference>
<sequence>MKRFSIGSAVMAGILGTLAMTALMYMAPLMGLPKMDLIGALGQALPIGLPTYLTGSLVHLFNGVVLAIIYAVAFATWLPGPRPLKGALYSILPWIFAMVALAPAMAMLHSLLAGSAVTPAMNPCGAVVAVNPCAPIIATNPCAAVMPDAAIAPSALLMAGMSLMAHLVYGVVVGAVYRAKECVGRHSPESNLNIGDITCPGNIR</sequence>
<proteinExistence type="predicted"/>
<evidence type="ECO:0000313" key="3">
    <source>
        <dbReference type="Proteomes" id="UP000334340"/>
    </source>
</evidence>